<gene>
    <name evidence="1" type="ORF">CYCCA115_LOCUS15085</name>
</gene>
<keyword evidence="2" id="KW-1185">Reference proteome</keyword>
<dbReference type="EMBL" id="CAKOGP040001869">
    <property type="protein sequence ID" value="CAJ1954492.1"/>
    <property type="molecule type" value="Genomic_DNA"/>
</dbReference>
<evidence type="ECO:0000313" key="2">
    <source>
        <dbReference type="Proteomes" id="UP001295423"/>
    </source>
</evidence>
<dbReference type="Proteomes" id="UP001295423">
    <property type="component" value="Unassembled WGS sequence"/>
</dbReference>
<organism evidence="1 2">
    <name type="scientific">Cylindrotheca closterium</name>
    <dbReference type="NCBI Taxonomy" id="2856"/>
    <lineage>
        <taxon>Eukaryota</taxon>
        <taxon>Sar</taxon>
        <taxon>Stramenopiles</taxon>
        <taxon>Ochrophyta</taxon>
        <taxon>Bacillariophyta</taxon>
        <taxon>Bacillariophyceae</taxon>
        <taxon>Bacillariophycidae</taxon>
        <taxon>Bacillariales</taxon>
        <taxon>Bacillariaceae</taxon>
        <taxon>Cylindrotheca</taxon>
    </lineage>
</organism>
<sequence length="238" mass="26528">MKVPAVLAAAKNPTTILGYGSLLSEASARVTFPDLSNFRLVRLRGMRRVFAHPHLFLVSEALVDPATSLCLASLSTEPCNDMEIGFVAAAFDVSLDEEQRLAFVKREPDYSIMTAPYYDIDGHGDKDHSTEKGIICIGCKNDDKLPAFLDEPRSQLAAVGRTVWTWKTDSGLLPADMYLRHCLLAVNKAGEKAEQSFLDETYLIDRETTLREYLSRDGNEERVMGSLPPKRLLERFNG</sequence>
<evidence type="ECO:0000313" key="1">
    <source>
        <dbReference type="EMBL" id="CAJ1954492.1"/>
    </source>
</evidence>
<dbReference type="AlphaFoldDB" id="A0AAD2FVS5"/>
<proteinExistence type="predicted"/>
<comment type="caution">
    <text evidence="1">The sequence shown here is derived from an EMBL/GenBank/DDBJ whole genome shotgun (WGS) entry which is preliminary data.</text>
</comment>
<protein>
    <recommendedName>
        <fullName evidence="3">Gamma-glutamylcyclotransferase</fullName>
    </recommendedName>
</protein>
<accession>A0AAD2FVS5</accession>
<name>A0AAD2FVS5_9STRA</name>
<dbReference type="PANTHER" id="PTHR35748">
    <property type="entry name" value="OS05G0358400 PROTEIN"/>
    <property type="match status" value="1"/>
</dbReference>
<reference evidence="1" key="1">
    <citation type="submission" date="2023-08" db="EMBL/GenBank/DDBJ databases">
        <authorList>
            <person name="Audoor S."/>
            <person name="Bilcke G."/>
        </authorList>
    </citation>
    <scope>NUCLEOTIDE SEQUENCE</scope>
</reference>
<evidence type="ECO:0008006" key="3">
    <source>
        <dbReference type="Google" id="ProtNLM"/>
    </source>
</evidence>
<dbReference type="PANTHER" id="PTHR35748:SF1">
    <property type="entry name" value="OS05G0358400 PROTEIN"/>
    <property type="match status" value="1"/>
</dbReference>